<dbReference type="InterPro" id="IPR025597">
    <property type="entry name" value="DUF4345"/>
</dbReference>
<reference evidence="2 3" key="1">
    <citation type="submission" date="2018-12" db="EMBL/GenBank/DDBJ databases">
        <title>Flammeovirga pectinis sp. nov., isolated from the gut of the Korean scallop, Patinopecten yessoensis.</title>
        <authorList>
            <person name="Bae J.-W."/>
            <person name="Jeong Y.-S."/>
            <person name="Kang W."/>
        </authorList>
    </citation>
    <scope>NUCLEOTIDE SEQUENCE [LARGE SCALE GENOMIC DNA]</scope>
    <source>
        <strain evidence="2 3">L12M1</strain>
    </source>
</reference>
<dbReference type="AlphaFoldDB" id="A0A3S9P3G1"/>
<keyword evidence="1" id="KW-0812">Transmembrane</keyword>
<protein>
    <submittedName>
        <fullName evidence="2">DUF4345 domain-containing protein</fullName>
    </submittedName>
</protein>
<feature type="transmembrane region" description="Helical" evidence="1">
    <location>
        <begin position="44"/>
        <end position="67"/>
    </location>
</feature>
<keyword evidence="1" id="KW-0472">Membrane</keyword>
<feature type="transmembrane region" description="Helical" evidence="1">
    <location>
        <begin position="7"/>
        <end position="24"/>
    </location>
</feature>
<gene>
    <name evidence="2" type="ORF">EI427_10295</name>
</gene>
<keyword evidence="1" id="KW-1133">Transmembrane helix</keyword>
<dbReference type="KEGG" id="fll:EI427_10295"/>
<dbReference type="Proteomes" id="UP000267268">
    <property type="component" value="Chromosome 1"/>
</dbReference>
<dbReference type="EMBL" id="CP034562">
    <property type="protein sequence ID" value="AZQ62612.1"/>
    <property type="molecule type" value="Genomic_DNA"/>
</dbReference>
<evidence type="ECO:0000313" key="2">
    <source>
        <dbReference type="EMBL" id="AZQ62612.1"/>
    </source>
</evidence>
<keyword evidence="3" id="KW-1185">Reference proteome</keyword>
<feature type="transmembrane region" description="Helical" evidence="1">
    <location>
        <begin position="102"/>
        <end position="122"/>
    </location>
</feature>
<feature type="transmembrane region" description="Helical" evidence="1">
    <location>
        <begin position="74"/>
        <end position="96"/>
    </location>
</feature>
<dbReference type="RefSeq" id="WP_126614287.1">
    <property type="nucleotide sequence ID" value="NZ_CP034562.1"/>
</dbReference>
<dbReference type="OrthoDB" id="1188911at2"/>
<evidence type="ECO:0000313" key="3">
    <source>
        <dbReference type="Proteomes" id="UP000267268"/>
    </source>
</evidence>
<dbReference type="Pfam" id="PF14248">
    <property type="entry name" value="DUF4345"/>
    <property type="match status" value="1"/>
</dbReference>
<proteinExistence type="predicted"/>
<name>A0A3S9P3G1_9BACT</name>
<accession>A0A3S9P3G1</accession>
<evidence type="ECO:0000256" key="1">
    <source>
        <dbReference type="SAM" id="Phobius"/>
    </source>
</evidence>
<sequence length="136" mass="15013">MNLKKIYLSIFAITLSVIALLYGIKPQWFTDTFLEANMIISTDAAHILRAVSGLYLALIGFFIYGIFNEKYTDAAIIVTAVFCFGLAAGRSVSILFDGVPSPLLLLYVIMEYSIVPLAYLLLKKTSPSNYNEVSLA</sequence>
<organism evidence="2 3">
    <name type="scientific">Flammeovirga pectinis</name>
    <dbReference type="NCBI Taxonomy" id="2494373"/>
    <lineage>
        <taxon>Bacteria</taxon>
        <taxon>Pseudomonadati</taxon>
        <taxon>Bacteroidota</taxon>
        <taxon>Cytophagia</taxon>
        <taxon>Cytophagales</taxon>
        <taxon>Flammeovirgaceae</taxon>
        <taxon>Flammeovirga</taxon>
    </lineage>
</organism>